<dbReference type="AlphaFoldDB" id="Q7U4E3"/>
<dbReference type="STRING" id="84588.SYNW2125"/>
<keyword evidence="3" id="KW-1185">Reference proteome</keyword>
<reference evidence="2 3" key="1">
    <citation type="journal article" date="2003" name="Nature">
        <title>The genome of a motile marine Synechococcus.</title>
        <authorList>
            <person name="Palenik B."/>
            <person name="Brahamsha B."/>
            <person name="Larimer F."/>
            <person name="Land M."/>
            <person name="Hauser L."/>
            <person name="Chain P."/>
            <person name="Lamerdin J."/>
            <person name="Regala W."/>
            <person name="Allen E.A."/>
            <person name="McCarren J."/>
            <person name="Paulsen I."/>
            <person name="Dufresne A."/>
            <person name="Partensky F."/>
            <person name="Webb E."/>
            <person name="Waterbury J."/>
        </authorList>
    </citation>
    <scope>NUCLEOTIDE SEQUENCE [LARGE SCALE GENOMIC DNA]</scope>
    <source>
        <strain evidence="2 3">WH8102</strain>
    </source>
</reference>
<evidence type="ECO:0000313" key="3">
    <source>
        <dbReference type="Proteomes" id="UP000001422"/>
    </source>
</evidence>
<proteinExistence type="predicted"/>
<dbReference type="eggNOG" id="COG3468">
    <property type="taxonomic scope" value="Bacteria"/>
</dbReference>
<dbReference type="RefSeq" id="WP_011128981.1">
    <property type="nucleotide sequence ID" value="NC_005070.1"/>
</dbReference>
<dbReference type="EMBL" id="BX569694">
    <property type="protein sequence ID" value="CAE08640.1"/>
    <property type="molecule type" value="Genomic_DNA"/>
</dbReference>
<dbReference type="KEGG" id="syw:SYNW2125"/>
<evidence type="ECO:0000313" key="2">
    <source>
        <dbReference type="EMBL" id="CAE08640.1"/>
    </source>
</evidence>
<protein>
    <submittedName>
        <fullName evidence="2">Uncharacterized protein</fullName>
    </submittedName>
</protein>
<feature type="compositionally biased region" description="Acidic residues" evidence="1">
    <location>
        <begin position="363"/>
        <end position="379"/>
    </location>
</feature>
<gene>
    <name evidence="2" type="ordered locus">SYNW2125</name>
</gene>
<dbReference type="HOGENOM" id="CLU_021297_2_0_3"/>
<sequence>MPRSGLKLLLVGVLALLLLLSAPLGVAALPSWLSRAPAPEEPIPSQGPSGRLQELAPPGAVQQLKRQLAGRHPQLTLVSPVDDSLVQSDAVELVLDVQDWPVSRDPDLGIGPHVAVQVDDRPLIRLDQLTNGKLRLKLDDLTPGSHRFSAWAAYPWGEAVTTSGGAIQGRLHLWQRLNATQPASDAPWVVPVPPANEENQQPLMLDWLIWNAPLQNIRDGDGRWRIRISVDGDSFLTDHQEAIWLKGTGSNGTTLQLELLDGQGEPLQPVFNNRLIRLEAGRRDRPVWLKARLSEDELEHLSGTPRQERIDPEPSLQRSPAKEEQNDDQEAQEQAQQADVASEPVVATAEEPTTEPELATVDDSIEEAVDKAIDDDDDPTPPMDPALAPQQLEPDPAPVRQPEPLLRPESSLGGSARELLNPDGRLKQP</sequence>
<organism evidence="2 3">
    <name type="scientific">Parasynechococcus marenigrum (strain WH8102)</name>
    <dbReference type="NCBI Taxonomy" id="84588"/>
    <lineage>
        <taxon>Bacteria</taxon>
        <taxon>Bacillati</taxon>
        <taxon>Cyanobacteriota</taxon>
        <taxon>Cyanophyceae</taxon>
        <taxon>Synechococcales</taxon>
        <taxon>Prochlorococcaceae</taxon>
        <taxon>Parasynechococcus</taxon>
        <taxon>Parasynechococcus marenigrum</taxon>
    </lineage>
</organism>
<dbReference type="Proteomes" id="UP000001422">
    <property type="component" value="Chromosome"/>
</dbReference>
<feature type="region of interest" description="Disordered" evidence="1">
    <location>
        <begin position="299"/>
        <end position="429"/>
    </location>
</feature>
<feature type="compositionally biased region" description="Low complexity" evidence="1">
    <location>
        <begin position="332"/>
        <end position="361"/>
    </location>
</feature>
<evidence type="ECO:0000256" key="1">
    <source>
        <dbReference type="SAM" id="MobiDB-lite"/>
    </source>
</evidence>
<name>Q7U4E3_PARMW</name>
<accession>Q7U4E3</accession>